<organism evidence="3 4">
    <name type="scientific">Lasiosphaeris hirsuta</name>
    <dbReference type="NCBI Taxonomy" id="260670"/>
    <lineage>
        <taxon>Eukaryota</taxon>
        <taxon>Fungi</taxon>
        <taxon>Dikarya</taxon>
        <taxon>Ascomycota</taxon>
        <taxon>Pezizomycotina</taxon>
        <taxon>Sordariomycetes</taxon>
        <taxon>Sordariomycetidae</taxon>
        <taxon>Sordariales</taxon>
        <taxon>Lasiosphaeriaceae</taxon>
        <taxon>Lasiosphaeris</taxon>
    </lineage>
</organism>
<gene>
    <name evidence="3" type="ORF">B0H67DRAFT_509530</name>
</gene>
<sequence length="499" mass="52524">MRPFTPFAAGWFLGQVRAQSGPWYWATTVITETVWTICSGEETVTVFEQGPVSTDIVFADSNVSLTNITVQPASSPTSCYSLPTPTSSLEVVAFAANKDVSADSTNPVFFFLGENATTPEYVGTLVDGNRCLLDISADASAAGRVGLILSSGESIVFDESGIHHFDAACDSESTVTISNFLGQITSVTQGQAQPNTTGDWFGAAPRKRAMAQTNFTVAMEIEDVISDQLHEPHLAYGPSECTFLSMEISETWDTLTWTCQYPGSNSKEKVCEQSFHYWLNPSPGNTTGTGNGGPNASSSNASNNKLFQHLPQFLKQFGSPLAALFPLSPALLHGLAWLDTAQQAVRDAAELGSSSLCQVLHALDQYEIVLDDPSLPSPHTIGVYASPPVPTISDTLASRTTRRTTDPPRVMQPTATGFPPVTETSFTPTTLDGLTGLLGGFSVLGIGAPGSTFSSADTTSMLPMDGAMVSAAMGGSPSTQSTVPGIFIVGGVPAVAHPA</sequence>
<feature type="signal peptide" evidence="2">
    <location>
        <begin position="1"/>
        <end position="18"/>
    </location>
</feature>
<keyword evidence="2" id="KW-0732">Signal</keyword>
<evidence type="ECO:0000313" key="3">
    <source>
        <dbReference type="EMBL" id="KAK0719261.1"/>
    </source>
</evidence>
<feature type="region of interest" description="Disordered" evidence="1">
    <location>
        <begin position="282"/>
        <end position="301"/>
    </location>
</feature>
<accession>A0AA40ANU8</accession>
<evidence type="ECO:0000313" key="4">
    <source>
        <dbReference type="Proteomes" id="UP001172102"/>
    </source>
</evidence>
<dbReference type="Proteomes" id="UP001172102">
    <property type="component" value="Unassembled WGS sequence"/>
</dbReference>
<comment type="caution">
    <text evidence="3">The sequence shown here is derived from an EMBL/GenBank/DDBJ whole genome shotgun (WGS) entry which is preliminary data.</text>
</comment>
<keyword evidence="4" id="KW-1185">Reference proteome</keyword>
<reference evidence="3" key="1">
    <citation type="submission" date="2023-06" db="EMBL/GenBank/DDBJ databases">
        <title>Genome-scale phylogeny and comparative genomics of the fungal order Sordariales.</title>
        <authorList>
            <consortium name="Lawrence Berkeley National Laboratory"/>
            <person name="Hensen N."/>
            <person name="Bonometti L."/>
            <person name="Westerberg I."/>
            <person name="Brannstrom I.O."/>
            <person name="Guillou S."/>
            <person name="Cros-Aarteil S."/>
            <person name="Calhoun S."/>
            <person name="Haridas S."/>
            <person name="Kuo A."/>
            <person name="Mondo S."/>
            <person name="Pangilinan J."/>
            <person name="Riley R."/>
            <person name="Labutti K."/>
            <person name="Andreopoulos B."/>
            <person name="Lipzen A."/>
            <person name="Chen C."/>
            <person name="Yanf M."/>
            <person name="Daum C."/>
            <person name="Ng V."/>
            <person name="Clum A."/>
            <person name="Steindorff A."/>
            <person name="Ohm R."/>
            <person name="Martin F."/>
            <person name="Silar P."/>
            <person name="Natvig D."/>
            <person name="Lalanne C."/>
            <person name="Gautier V."/>
            <person name="Ament-Velasquez S.L."/>
            <person name="Kruys A."/>
            <person name="Hutchinson M.I."/>
            <person name="Powell A.J."/>
            <person name="Barry K."/>
            <person name="Miller A.N."/>
            <person name="Grigoriev I.V."/>
            <person name="Debuchy R."/>
            <person name="Gladieux P."/>
            <person name="Thoren M.H."/>
            <person name="Johannesson H."/>
        </authorList>
    </citation>
    <scope>NUCLEOTIDE SEQUENCE</scope>
    <source>
        <strain evidence="3">SMH4607-1</strain>
    </source>
</reference>
<dbReference type="EMBL" id="JAUKUA010000003">
    <property type="protein sequence ID" value="KAK0719261.1"/>
    <property type="molecule type" value="Genomic_DNA"/>
</dbReference>
<protein>
    <submittedName>
        <fullName evidence="3">Uncharacterized protein</fullName>
    </submittedName>
</protein>
<evidence type="ECO:0000256" key="1">
    <source>
        <dbReference type="SAM" id="MobiDB-lite"/>
    </source>
</evidence>
<name>A0AA40ANU8_9PEZI</name>
<feature type="region of interest" description="Disordered" evidence="1">
    <location>
        <begin position="399"/>
        <end position="425"/>
    </location>
</feature>
<evidence type="ECO:0000256" key="2">
    <source>
        <dbReference type="SAM" id="SignalP"/>
    </source>
</evidence>
<dbReference type="AlphaFoldDB" id="A0AA40ANU8"/>
<feature type="chain" id="PRO_5041421034" evidence="2">
    <location>
        <begin position="19"/>
        <end position="499"/>
    </location>
</feature>
<proteinExistence type="predicted"/>